<protein>
    <recommendedName>
        <fullName evidence="3">DUF4177 domain-containing protein</fullName>
    </recommendedName>
</protein>
<gene>
    <name evidence="1" type="ORF">FHU36_002735</name>
</gene>
<evidence type="ECO:0000313" key="1">
    <source>
        <dbReference type="EMBL" id="MBB6346226.1"/>
    </source>
</evidence>
<organism evidence="1 2">
    <name type="scientific">Nonomuraea muscovyensis</name>
    <dbReference type="NCBI Taxonomy" id="1124761"/>
    <lineage>
        <taxon>Bacteria</taxon>
        <taxon>Bacillati</taxon>
        <taxon>Actinomycetota</taxon>
        <taxon>Actinomycetes</taxon>
        <taxon>Streptosporangiales</taxon>
        <taxon>Streptosporangiaceae</taxon>
        <taxon>Nonomuraea</taxon>
    </lineage>
</organism>
<keyword evidence="2" id="KW-1185">Reference proteome</keyword>
<proteinExistence type="predicted"/>
<comment type="caution">
    <text evidence="1">The sequence shown here is derived from an EMBL/GenBank/DDBJ whole genome shotgun (WGS) entry which is preliminary data.</text>
</comment>
<dbReference type="Proteomes" id="UP000583800">
    <property type="component" value="Unassembled WGS sequence"/>
</dbReference>
<sequence>MGIFKQATNDALAASARNAAAEGRTVFTAQIISEIGHISFSGEIEKLGRGIEAVEAQGWKLDTVNTLKVDKMTGDRPLFVCVFRRHQW</sequence>
<evidence type="ECO:0008006" key="3">
    <source>
        <dbReference type="Google" id="ProtNLM"/>
    </source>
</evidence>
<dbReference type="EMBL" id="JACHJB010000001">
    <property type="protein sequence ID" value="MBB6346226.1"/>
    <property type="molecule type" value="Genomic_DNA"/>
</dbReference>
<dbReference type="RefSeq" id="WP_185084052.1">
    <property type="nucleotide sequence ID" value="NZ_JACHJB010000001.1"/>
</dbReference>
<accession>A0A7X0C362</accession>
<reference evidence="1 2" key="1">
    <citation type="submission" date="2020-08" db="EMBL/GenBank/DDBJ databases">
        <title>Sequencing the genomes of 1000 actinobacteria strains.</title>
        <authorList>
            <person name="Klenk H.-P."/>
        </authorList>
    </citation>
    <scope>NUCLEOTIDE SEQUENCE [LARGE SCALE GENOMIC DNA]</scope>
    <source>
        <strain evidence="1 2">DSM 45913</strain>
    </source>
</reference>
<evidence type="ECO:0000313" key="2">
    <source>
        <dbReference type="Proteomes" id="UP000583800"/>
    </source>
</evidence>
<name>A0A7X0C362_9ACTN</name>
<dbReference type="AlphaFoldDB" id="A0A7X0C362"/>